<dbReference type="OrthoDB" id="9793626at2"/>
<keyword evidence="5" id="KW-1185">Reference proteome</keyword>
<dbReference type="InterPro" id="IPR036291">
    <property type="entry name" value="NAD(P)-bd_dom_sf"/>
</dbReference>
<dbReference type="Proteomes" id="UP000272528">
    <property type="component" value="Chromosome"/>
</dbReference>
<keyword evidence="1" id="KW-0560">Oxidoreductase</keyword>
<dbReference type="InterPro" id="IPR050223">
    <property type="entry name" value="D-isomer_2-hydroxyacid_DH"/>
</dbReference>
<accession>A0A3S9A1V6</accession>
<dbReference type="GO" id="GO:0016618">
    <property type="term" value="F:hydroxypyruvate reductase [NAD(P)H] activity"/>
    <property type="evidence" value="ECO:0007669"/>
    <property type="project" value="TreeGrafter"/>
</dbReference>
<dbReference type="EMBL" id="CP034437">
    <property type="protein sequence ID" value="AZN39767.1"/>
    <property type="molecule type" value="Genomic_DNA"/>
</dbReference>
<dbReference type="GO" id="GO:0005829">
    <property type="term" value="C:cytosol"/>
    <property type="evidence" value="ECO:0007669"/>
    <property type="project" value="TreeGrafter"/>
</dbReference>
<dbReference type="PANTHER" id="PTHR10996:SF178">
    <property type="entry name" value="2-HYDROXYACID DEHYDROGENASE YGL185C-RELATED"/>
    <property type="match status" value="1"/>
</dbReference>
<name>A0A3S9A1V6_9BACL</name>
<dbReference type="Gene3D" id="3.40.50.720">
    <property type="entry name" value="NAD(P)-binding Rossmann-like Domain"/>
    <property type="match status" value="2"/>
</dbReference>
<dbReference type="GO" id="GO:0030267">
    <property type="term" value="F:glyoxylate reductase (NADPH) activity"/>
    <property type="evidence" value="ECO:0007669"/>
    <property type="project" value="TreeGrafter"/>
</dbReference>
<protein>
    <submittedName>
        <fullName evidence="4">Hydroxyacid dehydrogenase</fullName>
    </submittedName>
</protein>
<dbReference type="SUPFAM" id="SSF51735">
    <property type="entry name" value="NAD(P)-binding Rossmann-fold domains"/>
    <property type="match status" value="1"/>
</dbReference>
<keyword evidence="2" id="KW-0520">NAD</keyword>
<proteinExistence type="predicted"/>
<evidence type="ECO:0000256" key="2">
    <source>
        <dbReference type="ARBA" id="ARBA00023027"/>
    </source>
</evidence>
<evidence type="ECO:0000256" key="1">
    <source>
        <dbReference type="ARBA" id="ARBA00023002"/>
    </source>
</evidence>
<gene>
    <name evidence="4" type="ORF">EJC50_09020</name>
</gene>
<reference evidence="5" key="1">
    <citation type="submission" date="2018-12" db="EMBL/GenBank/DDBJ databases">
        <title>Genome sequence of Peanibacillus sp.</title>
        <authorList>
            <person name="Subramani G."/>
            <person name="Srinivasan S."/>
            <person name="Kim M.K."/>
        </authorList>
    </citation>
    <scope>NUCLEOTIDE SEQUENCE [LARGE SCALE GENOMIC DNA]</scope>
    <source>
        <strain evidence="5">18JY67-1</strain>
    </source>
</reference>
<dbReference type="GO" id="GO:0051287">
    <property type="term" value="F:NAD binding"/>
    <property type="evidence" value="ECO:0007669"/>
    <property type="project" value="InterPro"/>
</dbReference>
<evidence type="ECO:0000313" key="4">
    <source>
        <dbReference type="EMBL" id="AZN39767.1"/>
    </source>
</evidence>
<dbReference type="Pfam" id="PF02826">
    <property type="entry name" value="2-Hacid_dh_C"/>
    <property type="match status" value="1"/>
</dbReference>
<evidence type="ECO:0000259" key="3">
    <source>
        <dbReference type="Pfam" id="PF02826"/>
    </source>
</evidence>
<organism evidence="4 5">
    <name type="scientific">Paenibacillus albus</name>
    <dbReference type="NCBI Taxonomy" id="2495582"/>
    <lineage>
        <taxon>Bacteria</taxon>
        <taxon>Bacillati</taxon>
        <taxon>Bacillota</taxon>
        <taxon>Bacilli</taxon>
        <taxon>Bacillales</taxon>
        <taxon>Paenibacillaceae</taxon>
        <taxon>Paenibacillus</taxon>
    </lineage>
</organism>
<dbReference type="RefSeq" id="WP_126014672.1">
    <property type="nucleotide sequence ID" value="NZ_CP034437.1"/>
</dbReference>
<evidence type="ECO:0000313" key="5">
    <source>
        <dbReference type="Proteomes" id="UP000272528"/>
    </source>
</evidence>
<sequence length="339" mass="38022">MRTVIVVSPAFEIVWPWTADRFHSLFAAQGAAEFTRLERGETRTLDQLIEHPSSVTRLVSLMAPVTAEGMRAFSSLKEAVVLTQPYDRNIPEDLQQVLDDAGVKLYHHKSEGYWGQSVSEFGLALTLCGLRRIPQTHHEIITNLQPWDYDPIGDNPKRRGHQFGDNPDFTSGTIEGKRIRIVGAGNIASRYASFVHMLGADVAAWDPFAPEPNFHRTGARKEWHLDRLVQDAEIFAPMVPLTPQTKGLVTAEHIYALPKGCLVVLVTRADVCDMKAIRERVLKDEISLAADVFDIEPLPLSDELLGRDNVVHTPHNAGRTIQSCERWAEMLFDQFLPEG</sequence>
<dbReference type="KEGG" id="palb:EJC50_09020"/>
<dbReference type="PANTHER" id="PTHR10996">
    <property type="entry name" value="2-HYDROXYACID DEHYDROGENASE-RELATED"/>
    <property type="match status" value="1"/>
</dbReference>
<feature type="domain" description="D-isomer specific 2-hydroxyacid dehydrogenase NAD-binding" evidence="3">
    <location>
        <begin position="159"/>
        <end position="317"/>
    </location>
</feature>
<dbReference type="InterPro" id="IPR006140">
    <property type="entry name" value="D-isomer_DH_NAD-bd"/>
</dbReference>
<dbReference type="AlphaFoldDB" id="A0A3S9A1V6"/>